<dbReference type="OrthoDB" id="4558943at2"/>
<reference evidence="2 3" key="1">
    <citation type="submission" date="2018-06" db="EMBL/GenBank/DDBJ databases">
        <title>Phytoactinopolyspora halophila sp. nov., a novel halophilic actinomycete isolated from a saline soil in China.</title>
        <authorList>
            <person name="Tang S.-K."/>
        </authorList>
    </citation>
    <scope>NUCLEOTIDE SEQUENCE [LARGE SCALE GENOMIC DNA]</scope>
    <source>
        <strain evidence="2 3">YIM 96934</strain>
    </source>
</reference>
<comment type="caution">
    <text evidence="2">The sequence shown here is derived from an EMBL/GenBank/DDBJ whole genome shotgun (WGS) entry which is preliminary data.</text>
</comment>
<keyword evidence="3" id="KW-1185">Reference proteome</keyword>
<sequence length="78" mass="8201">MTEPYNGIPADELTTATWQKSHFSNPSGNCVELATVPGGGIAVRNSRDPGGPALVYTPDEVAAFIRGAKNGDFDSLIH</sequence>
<organism evidence="2 3">
    <name type="scientific">Phytoactinopolyspora halophila</name>
    <dbReference type="NCBI Taxonomy" id="1981511"/>
    <lineage>
        <taxon>Bacteria</taxon>
        <taxon>Bacillati</taxon>
        <taxon>Actinomycetota</taxon>
        <taxon>Actinomycetes</taxon>
        <taxon>Jiangellales</taxon>
        <taxon>Jiangellaceae</taxon>
        <taxon>Phytoactinopolyspora</taxon>
    </lineage>
</organism>
<evidence type="ECO:0000313" key="3">
    <source>
        <dbReference type="Proteomes" id="UP000250462"/>
    </source>
</evidence>
<dbReference type="InterPro" id="IPR007278">
    <property type="entry name" value="DUF397"/>
</dbReference>
<feature type="domain" description="DUF397" evidence="1">
    <location>
        <begin position="16"/>
        <end position="69"/>
    </location>
</feature>
<accession>A0A329QLT5</accession>
<dbReference type="AlphaFoldDB" id="A0A329QLT5"/>
<gene>
    <name evidence="2" type="ORF">DPM12_14580</name>
</gene>
<dbReference type="RefSeq" id="WP_112259074.1">
    <property type="nucleotide sequence ID" value="NZ_QMIG01000016.1"/>
</dbReference>
<protein>
    <submittedName>
        <fullName evidence="2">DUF397 domain-containing protein</fullName>
    </submittedName>
</protein>
<evidence type="ECO:0000259" key="1">
    <source>
        <dbReference type="Pfam" id="PF04149"/>
    </source>
</evidence>
<proteinExistence type="predicted"/>
<name>A0A329QLT5_9ACTN</name>
<dbReference type="Proteomes" id="UP000250462">
    <property type="component" value="Unassembled WGS sequence"/>
</dbReference>
<dbReference type="Pfam" id="PF04149">
    <property type="entry name" value="DUF397"/>
    <property type="match status" value="1"/>
</dbReference>
<dbReference type="EMBL" id="QMIG01000016">
    <property type="protein sequence ID" value="RAW12392.1"/>
    <property type="molecule type" value="Genomic_DNA"/>
</dbReference>
<evidence type="ECO:0000313" key="2">
    <source>
        <dbReference type="EMBL" id="RAW12392.1"/>
    </source>
</evidence>